<dbReference type="AlphaFoldDB" id="A0A0B0MBA3"/>
<proteinExistence type="predicted"/>
<organism evidence="1 2">
    <name type="scientific">Gossypium arboreum</name>
    <name type="common">Tree cotton</name>
    <name type="synonym">Gossypium nanking</name>
    <dbReference type="NCBI Taxonomy" id="29729"/>
    <lineage>
        <taxon>Eukaryota</taxon>
        <taxon>Viridiplantae</taxon>
        <taxon>Streptophyta</taxon>
        <taxon>Embryophyta</taxon>
        <taxon>Tracheophyta</taxon>
        <taxon>Spermatophyta</taxon>
        <taxon>Magnoliopsida</taxon>
        <taxon>eudicotyledons</taxon>
        <taxon>Gunneridae</taxon>
        <taxon>Pentapetalae</taxon>
        <taxon>rosids</taxon>
        <taxon>malvids</taxon>
        <taxon>Malvales</taxon>
        <taxon>Malvaceae</taxon>
        <taxon>Malvoideae</taxon>
        <taxon>Gossypium</taxon>
    </lineage>
</organism>
<name>A0A0B0MBA3_GOSAR</name>
<accession>A0A0B0MBA3</accession>
<comment type="caution">
    <text evidence="1">The sequence shown here is derived from an EMBL/GenBank/DDBJ whole genome shotgun (WGS) entry which is preliminary data.</text>
</comment>
<protein>
    <submittedName>
        <fullName evidence="1">Trafficking particle complex subunit 11</fullName>
    </submittedName>
</protein>
<reference evidence="2" key="1">
    <citation type="submission" date="2014-09" db="EMBL/GenBank/DDBJ databases">
        <authorList>
            <person name="Mudge J."/>
            <person name="Ramaraj T."/>
            <person name="Lindquist I.E."/>
            <person name="Bharti A.K."/>
            <person name="Sundararajan A."/>
            <person name="Cameron C.T."/>
            <person name="Woodward J.E."/>
            <person name="May G.D."/>
            <person name="Brubaker C."/>
            <person name="Broadhvest J."/>
            <person name="Wilkins T.A."/>
        </authorList>
    </citation>
    <scope>NUCLEOTIDE SEQUENCE</scope>
    <source>
        <strain evidence="2">cv. AKA8401</strain>
    </source>
</reference>
<dbReference type="EMBL" id="JRRC01077849">
    <property type="protein sequence ID" value="KHF99422.1"/>
    <property type="molecule type" value="Genomic_DNA"/>
</dbReference>
<evidence type="ECO:0000313" key="2">
    <source>
        <dbReference type="Proteomes" id="UP000032142"/>
    </source>
</evidence>
<dbReference type="Proteomes" id="UP000032142">
    <property type="component" value="Unassembled WGS sequence"/>
</dbReference>
<evidence type="ECO:0000313" key="1">
    <source>
        <dbReference type="EMBL" id="KHF99422.1"/>
    </source>
</evidence>
<sequence length="65" mass="7830">MWLNIYGHIYTYLRINSINFHIIYSQSRIHLPCSHTFFIYFIQDLQQISSNLLTLFKVGNKLIHT</sequence>
<keyword evidence="2" id="KW-1185">Reference proteome</keyword>
<gene>
    <name evidence="1" type="ORF">F383_38353</name>
</gene>